<evidence type="ECO:0000256" key="3">
    <source>
        <dbReference type="ARBA" id="ARBA00022801"/>
    </source>
</evidence>
<dbReference type="Proteomes" id="UP000199387">
    <property type="component" value="Unassembled WGS sequence"/>
</dbReference>
<name>A0A1G6NKV8_9BACL</name>
<dbReference type="STRING" id="1236220.SAMN04488112_11354"/>
<dbReference type="GO" id="GO:0008236">
    <property type="term" value="F:serine-type peptidase activity"/>
    <property type="evidence" value="ECO:0007669"/>
    <property type="project" value="UniProtKB-KW"/>
</dbReference>
<proteinExistence type="inferred from homology"/>
<evidence type="ECO:0000313" key="6">
    <source>
        <dbReference type="Proteomes" id="UP000199387"/>
    </source>
</evidence>
<dbReference type="AlphaFoldDB" id="A0A1G6NKV8"/>
<dbReference type="RefSeq" id="WP_091570733.1">
    <property type="nucleotide sequence ID" value="NZ_FMZA01000013.1"/>
</dbReference>
<dbReference type="SUPFAM" id="SSF52317">
    <property type="entry name" value="Class I glutamine amidotransferase-like"/>
    <property type="match status" value="1"/>
</dbReference>
<dbReference type="PANTHER" id="PTHR20842:SF0">
    <property type="entry name" value="ALPHA-ASPARTYL DIPEPTIDASE"/>
    <property type="match status" value="1"/>
</dbReference>
<dbReference type="InterPro" id="IPR005320">
    <property type="entry name" value="Peptidase_S51"/>
</dbReference>
<dbReference type="GO" id="GO:0006508">
    <property type="term" value="P:proteolysis"/>
    <property type="evidence" value="ECO:0007669"/>
    <property type="project" value="UniProtKB-KW"/>
</dbReference>
<evidence type="ECO:0000256" key="4">
    <source>
        <dbReference type="ARBA" id="ARBA00022825"/>
    </source>
</evidence>
<sequence>MGPIIAMGGGGFSMEPENPLLDQYVLKQSGKKKPKVCFVSTASGDSVDYIRRFYRAFKKLDCEPSRLTLFPPPTSDLEDYVMDKDIIYVGGGNTKNLVALWKAWELDRIFRKAWEEGKVLAGISAGAICWFEEAVTDSVPGRISRVEGLGFLEGSACPHFDGQEERRPGFHRLLREGAIGDGVAADDGAALHFLGKELKQVVTSRPRAKAYRLQRRGDRVVERELESVYLGEKG</sequence>
<keyword evidence="2" id="KW-0645">Protease</keyword>
<reference evidence="5 6" key="1">
    <citation type="submission" date="2016-10" db="EMBL/GenBank/DDBJ databases">
        <authorList>
            <person name="de Groot N.N."/>
        </authorList>
    </citation>
    <scope>NUCLEOTIDE SEQUENCE [LARGE SCALE GENOMIC DNA]</scope>
    <source>
        <strain evidence="5 6">DSM 45514</strain>
    </source>
</reference>
<organism evidence="5 6">
    <name type="scientific">Melghirimyces thermohalophilus</name>
    <dbReference type="NCBI Taxonomy" id="1236220"/>
    <lineage>
        <taxon>Bacteria</taxon>
        <taxon>Bacillati</taxon>
        <taxon>Bacillota</taxon>
        <taxon>Bacilli</taxon>
        <taxon>Bacillales</taxon>
        <taxon>Thermoactinomycetaceae</taxon>
        <taxon>Melghirimyces</taxon>
    </lineage>
</organism>
<dbReference type="InterPro" id="IPR029062">
    <property type="entry name" value="Class_I_gatase-like"/>
</dbReference>
<dbReference type="OrthoDB" id="9778515at2"/>
<accession>A0A1G6NKV8</accession>
<keyword evidence="4" id="KW-0720">Serine protease</keyword>
<keyword evidence="6" id="KW-1185">Reference proteome</keyword>
<dbReference type="CDD" id="cd03146">
    <property type="entry name" value="GAT1_Peptidase_E"/>
    <property type="match status" value="1"/>
</dbReference>
<evidence type="ECO:0000256" key="2">
    <source>
        <dbReference type="ARBA" id="ARBA00022670"/>
    </source>
</evidence>
<protein>
    <submittedName>
        <fullName evidence="5">Peptidase E</fullName>
    </submittedName>
</protein>
<evidence type="ECO:0000256" key="1">
    <source>
        <dbReference type="ARBA" id="ARBA00006534"/>
    </source>
</evidence>
<evidence type="ECO:0000313" key="5">
    <source>
        <dbReference type="EMBL" id="SDC68281.1"/>
    </source>
</evidence>
<comment type="similarity">
    <text evidence="1">Belongs to the peptidase S51 family.</text>
</comment>
<dbReference type="EMBL" id="FMZA01000013">
    <property type="protein sequence ID" value="SDC68281.1"/>
    <property type="molecule type" value="Genomic_DNA"/>
</dbReference>
<dbReference type="Gene3D" id="3.40.50.880">
    <property type="match status" value="1"/>
</dbReference>
<keyword evidence="3" id="KW-0378">Hydrolase</keyword>
<gene>
    <name evidence="5" type="ORF">SAMN04488112_11354</name>
</gene>
<dbReference type="Pfam" id="PF03575">
    <property type="entry name" value="Peptidase_S51"/>
    <property type="match status" value="1"/>
</dbReference>
<dbReference type="PANTHER" id="PTHR20842">
    <property type="entry name" value="PROTEASE S51 ALPHA-ASPARTYL DIPEPTIDASE"/>
    <property type="match status" value="1"/>
</dbReference>